<dbReference type="GO" id="GO:0016747">
    <property type="term" value="F:acyltransferase activity, transferring groups other than amino-acyl groups"/>
    <property type="evidence" value="ECO:0007669"/>
    <property type="project" value="InterPro"/>
</dbReference>
<evidence type="ECO:0000313" key="4">
    <source>
        <dbReference type="Proteomes" id="UP000287033"/>
    </source>
</evidence>
<feature type="transmembrane region" description="Helical" evidence="1">
    <location>
        <begin position="555"/>
        <end position="578"/>
    </location>
</feature>
<feature type="transmembrane region" description="Helical" evidence="1">
    <location>
        <begin position="479"/>
        <end position="500"/>
    </location>
</feature>
<feature type="transmembrane region" description="Helical" evidence="1">
    <location>
        <begin position="338"/>
        <end position="360"/>
    </location>
</feature>
<accession>A0A401RPX5</accession>
<protein>
    <recommendedName>
        <fullName evidence="2">Nose resistant-to-fluoxetine protein N-terminal domain-containing protein</fullName>
    </recommendedName>
</protein>
<evidence type="ECO:0000259" key="2">
    <source>
        <dbReference type="SMART" id="SM00703"/>
    </source>
</evidence>
<dbReference type="OrthoDB" id="118951at2759"/>
<name>A0A401RPX5_CHIPU</name>
<dbReference type="Pfam" id="PF20146">
    <property type="entry name" value="NRF"/>
    <property type="match status" value="1"/>
</dbReference>
<feature type="transmembrane region" description="Helical" evidence="1">
    <location>
        <begin position="664"/>
        <end position="686"/>
    </location>
</feature>
<sequence>MLLVLSLPQFRMFERNLSSKCLEDTNEFLEDLQSETPQMYALLMYDSIGKDGSNILHGNIDQLGSYSECTSAQSPSGKFSGQYCKLTIQQGKIDYNVAICVPSSCKNEDIMMLEWLGLFKYKNTSFISPSPILLFLANNNIYRVKSVYCQNSVPNIDVFVGICMFVVVLFIIMTISGTIFITIKEWKTKSAGNKLKDSLSSAHKHYGTVSFHKINGQQLQVSTLKSKLESPGQNPMETTENNNGEDKRIWECSCSAECATTTTTADIINCILSSFAVQNSVPALLSTKNTMRSYSVIYGIRVLSLLWIISGHVCHFTLFNNLDNPVQWLVSVPNNALYIFSLGGPFYLTVDSLFLISGLLSARTLLNMHHQPEQGLTFKILKDYVIRRLQRILPLYIYMMCLYVGMYSLIPWKSFGENAKSQLDNCKRSWWTNMLFLNNFVMIEQRCMGWTWYLANDFQFYITTPVFIFLLYRNRLLMIALAGFLLLTCFIVTALISWFFKLPIGLHFDSRLLTYGVYNIQYYVKPYCRYGPFLIGIMLGILLHHRETSLLKTKASVVGGWLCCLGTMIVVIALGYALDDSTETYSVLPVLYQALHRSAWAAAVGWIILACEEGYAGFIQSLLSSKLWIPLANLSYACFLIHPAVISIYNGLQETLLHYTDINMLYLFIGHTILAHILGLLLCILIENPLQLLRKYF</sequence>
<feature type="transmembrane region" description="Helical" evidence="1">
    <location>
        <begin position="392"/>
        <end position="410"/>
    </location>
</feature>
<keyword evidence="1" id="KW-0472">Membrane</keyword>
<dbReference type="InterPro" id="IPR002656">
    <property type="entry name" value="Acyl_transf_3_dom"/>
</dbReference>
<dbReference type="SMART" id="SM00703">
    <property type="entry name" value="NRF"/>
    <property type="match status" value="1"/>
</dbReference>
<dbReference type="PANTHER" id="PTHR11161">
    <property type="entry name" value="O-ACYLTRANSFERASE"/>
    <property type="match status" value="1"/>
</dbReference>
<dbReference type="InterPro" id="IPR052728">
    <property type="entry name" value="O2_lipid_transport_reg"/>
</dbReference>
<evidence type="ECO:0000256" key="1">
    <source>
        <dbReference type="SAM" id="Phobius"/>
    </source>
</evidence>
<feature type="transmembrane region" description="Helical" evidence="1">
    <location>
        <begin position="598"/>
        <end position="619"/>
    </location>
</feature>
<comment type="caution">
    <text evidence="3">The sequence shown here is derived from an EMBL/GenBank/DDBJ whole genome shotgun (WGS) entry which is preliminary data.</text>
</comment>
<proteinExistence type="predicted"/>
<dbReference type="EMBL" id="BEZZ01001713">
    <property type="protein sequence ID" value="GCC20245.1"/>
    <property type="molecule type" value="Genomic_DNA"/>
</dbReference>
<keyword evidence="1" id="KW-0812">Transmembrane</keyword>
<gene>
    <name evidence="3" type="ORF">chiPu_0018825</name>
</gene>
<dbReference type="OMA" id="QGQYCKL"/>
<keyword evidence="4" id="KW-1185">Reference proteome</keyword>
<feature type="transmembrane region" description="Helical" evidence="1">
    <location>
        <begin position="296"/>
        <end position="318"/>
    </location>
</feature>
<reference evidence="3 4" key="1">
    <citation type="journal article" date="2018" name="Nat. Ecol. Evol.">
        <title>Shark genomes provide insights into elasmobranch evolution and the origin of vertebrates.</title>
        <authorList>
            <person name="Hara Y"/>
            <person name="Yamaguchi K"/>
            <person name="Onimaru K"/>
            <person name="Kadota M"/>
            <person name="Koyanagi M"/>
            <person name="Keeley SD"/>
            <person name="Tatsumi K"/>
            <person name="Tanaka K"/>
            <person name="Motone F"/>
            <person name="Kageyama Y"/>
            <person name="Nozu R"/>
            <person name="Adachi N"/>
            <person name="Nishimura O"/>
            <person name="Nakagawa R"/>
            <person name="Tanegashima C"/>
            <person name="Kiyatake I"/>
            <person name="Matsumoto R"/>
            <person name="Murakumo K"/>
            <person name="Nishida K"/>
            <person name="Terakita A"/>
            <person name="Kuratani S"/>
            <person name="Sato K"/>
            <person name="Hyodo S Kuraku.S."/>
        </authorList>
    </citation>
    <scope>NUCLEOTIDE SEQUENCE [LARGE SCALE GENOMIC DNA]</scope>
</reference>
<dbReference type="AlphaFoldDB" id="A0A401RPX5"/>
<dbReference type="Proteomes" id="UP000287033">
    <property type="component" value="Unassembled WGS sequence"/>
</dbReference>
<feature type="transmembrane region" description="Helical" evidence="1">
    <location>
        <begin position="158"/>
        <end position="183"/>
    </location>
</feature>
<dbReference type="STRING" id="137246.A0A401RPX5"/>
<feature type="transmembrane region" description="Helical" evidence="1">
    <location>
        <begin position="450"/>
        <end position="472"/>
    </location>
</feature>
<feature type="transmembrane region" description="Helical" evidence="1">
    <location>
        <begin position="631"/>
        <end position="652"/>
    </location>
</feature>
<dbReference type="InterPro" id="IPR006621">
    <property type="entry name" value="Nose-resist-to-fluoxetine_N"/>
</dbReference>
<dbReference type="Pfam" id="PF01757">
    <property type="entry name" value="Acyl_transf_3"/>
    <property type="match status" value="1"/>
</dbReference>
<dbReference type="PANTHER" id="PTHR11161:SF0">
    <property type="entry name" value="O-ACYLTRANSFERASE LIKE PROTEIN"/>
    <property type="match status" value="1"/>
</dbReference>
<evidence type="ECO:0000313" key="3">
    <source>
        <dbReference type="EMBL" id="GCC20245.1"/>
    </source>
</evidence>
<feature type="domain" description="Nose resistant-to-fluoxetine protein N-terminal" evidence="2">
    <location>
        <begin position="18"/>
        <end position="124"/>
    </location>
</feature>
<keyword evidence="1" id="KW-1133">Transmembrane helix</keyword>
<organism evidence="3 4">
    <name type="scientific">Chiloscyllium punctatum</name>
    <name type="common">Brownbanded bambooshark</name>
    <name type="synonym">Hemiscyllium punctatum</name>
    <dbReference type="NCBI Taxonomy" id="137246"/>
    <lineage>
        <taxon>Eukaryota</taxon>
        <taxon>Metazoa</taxon>
        <taxon>Chordata</taxon>
        <taxon>Craniata</taxon>
        <taxon>Vertebrata</taxon>
        <taxon>Chondrichthyes</taxon>
        <taxon>Elasmobranchii</taxon>
        <taxon>Galeomorphii</taxon>
        <taxon>Galeoidea</taxon>
        <taxon>Orectolobiformes</taxon>
        <taxon>Hemiscylliidae</taxon>
        <taxon>Chiloscyllium</taxon>
    </lineage>
</organism>
<feature type="transmembrane region" description="Helical" evidence="1">
    <location>
        <begin position="520"/>
        <end position="543"/>
    </location>
</feature>